<dbReference type="Pfam" id="PF10234">
    <property type="entry name" value="Cluap1"/>
    <property type="match status" value="1"/>
</dbReference>
<feature type="region of interest" description="Disordered" evidence="8">
    <location>
        <begin position="306"/>
        <end position="443"/>
    </location>
</feature>
<accession>A0A2V0PG88</accession>
<dbReference type="Proteomes" id="UP000247498">
    <property type="component" value="Unassembled WGS sequence"/>
</dbReference>
<keyword evidence="4 7" id="KW-0175">Coiled coil</keyword>
<evidence type="ECO:0000256" key="2">
    <source>
        <dbReference type="ARBA" id="ARBA00008340"/>
    </source>
</evidence>
<dbReference type="GO" id="GO:0030992">
    <property type="term" value="C:intraciliary transport particle B"/>
    <property type="evidence" value="ECO:0007669"/>
    <property type="project" value="TreeGrafter"/>
</dbReference>
<evidence type="ECO:0000313" key="9">
    <source>
        <dbReference type="EMBL" id="GBF96913.1"/>
    </source>
</evidence>
<organism evidence="9 10">
    <name type="scientific">Raphidocelis subcapitata</name>
    <dbReference type="NCBI Taxonomy" id="307507"/>
    <lineage>
        <taxon>Eukaryota</taxon>
        <taxon>Viridiplantae</taxon>
        <taxon>Chlorophyta</taxon>
        <taxon>core chlorophytes</taxon>
        <taxon>Chlorophyceae</taxon>
        <taxon>CS clade</taxon>
        <taxon>Sphaeropleales</taxon>
        <taxon>Selenastraceae</taxon>
        <taxon>Raphidocelis</taxon>
    </lineage>
</organism>
<evidence type="ECO:0008006" key="11">
    <source>
        <dbReference type="Google" id="ProtNLM"/>
    </source>
</evidence>
<comment type="similarity">
    <text evidence="2">Belongs to the CLUAP1 family.</text>
</comment>
<evidence type="ECO:0000256" key="4">
    <source>
        <dbReference type="ARBA" id="ARBA00023054"/>
    </source>
</evidence>
<evidence type="ECO:0000256" key="6">
    <source>
        <dbReference type="ARBA" id="ARBA00023273"/>
    </source>
</evidence>
<feature type="coiled-coil region" evidence="7">
    <location>
        <begin position="192"/>
        <end position="233"/>
    </location>
</feature>
<dbReference type="PANTHER" id="PTHR21547:SF0">
    <property type="entry name" value="CLUSTERIN-ASSOCIATED PROTEIN 1"/>
    <property type="match status" value="1"/>
</dbReference>
<keyword evidence="5" id="KW-0969">Cilium</keyword>
<evidence type="ECO:0000313" key="10">
    <source>
        <dbReference type="Proteomes" id="UP000247498"/>
    </source>
</evidence>
<dbReference type="EMBL" id="BDRX01000088">
    <property type="protein sequence ID" value="GBF96913.1"/>
    <property type="molecule type" value="Genomic_DNA"/>
</dbReference>
<evidence type="ECO:0000256" key="3">
    <source>
        <dbReference type="ARBA" id="ARBA00022794"/>
    </source>
</evidence>
<dbReference type="InterPro" id="IPR019366">
    <property type="entry name" value="Clusterin-associated_protein-1"/>
</dbReference>
<reference evidence="9 10" key="1">
    <citation type="journal article" date="2018" name="Sci. Rep.">
        <title>Raphidocelis subcapitata (=Pseudokirchneriella subcapitata) provides an insight into genome evolution and environmental adaptations in the Sphaeropleales.</title>
        <authorList>
            <person name="Suzuki S."/>
            <person name="Yamaguchi H."/>
            <person name="Nakajima N."/>
            <person name="Kawachi M."/>
        </authorList>
    </citation>
    <scope>NUCLEOTIDE SEQUENCE [LARGE SCALE GENOMIC DNA]</scope>
    <source>
        <strain evidence="9 10">NIES-35</strain>
    </source>
</reference>
<keyword evidence="6" id="KW-0966">Cell projection</keyword>
<evidence type="ECO:0000256" key="7">
    <source>
        <dbReference type="SAM" id="Coils"/>
    </source>
</evidence>
<sequence>MSFQEVRSFVQAMKSLGYPRVVSLDNFRAPNFELVADCLLWLVHRFYPESVIADDIATEAERVAFLQSVAQLMLTKARVRLNTKRLYAADGAAVRELLKLAGLLRRAAQSTEQGDEEPAEAADIGAALRALDVRAAKAAASEMARAGAALHDALASEPSAREARARALAGAAGADAAARAVAEARGGAEDAAEAARAQVAELAAAAEQLDAQLERRRGELERAEKRLATLAAVRPAYADEYEALEGQLQTLFAHYLERHRNLEFLEAQLEGYKAAERVAAEAEARRLRRVQKRLAEEELRILRGEQPVDESRLGGTTTSSSGGSSRGSSAAAGAGGAADGARRDQGTGLGLSRRGLGGAAAPTPAVVGTLAGGGAGGWDEEEEPSIDEDTGSEGGDLELLGSEGGSGGGEGDGAGADAGGEEGEEGLGLGIGGGEVLSEDSGF</sequence>
<gene>
    <name evidence="9" type="ORF">Rsub_09918</name>
</gene>
<dbReference type="GO" id="GO:0005929">
    <property type="term" value="C:cilium"/>
    <property type="evidence" value="ECO:0007669"/>
    <property type="project" value="UniProtKB-SubCell"/>
</dbReference>
<dbReference type="GO" id="GO:0005815">
    <property type="term" value="C:microtubule organizing center"/>
    <property type="evidence" value="ECO:0007669"/>
    <property type="project" value="TreeGrafter"/>
</dbReference>
<evidence type="ECO:0000256" key="5">
    <source>
        <dbReference type="ARBA" id="ARBA00023069"/>
    </source>
</evidence>
<evidence type="ECO:0000256" key="8">
    <source>
        <dbReference type="SAM" id="MobiDB-lite"/>
    </source>
</evidence>
<feature type="compositionally biased region" description="Gly residues" evidence="8">
    <location>
        <begin position="402"/>
        <end position="418"/>
    </location>
</feature>
<dbReference type="GO" id="GO:0060271">
    <property type="term" value="P:cilium assembly"/>
    <property type="evidence" value="ECO:0007669"/>
    <property type="project" value="TreeGrafter"/>
</dbReference>
<feature type="compositionally biased region" description="Acidic residues" evidence="8">
    <location>
        <begin position="378"/>
        <end position="391"/>
    </location>
</feature>
<feature type="compositionally biased region" description="Low complexity" evidence="8">
    <location>
        <begin position="314"/>
        <end position="332"/>
    </location>
</feature>
<dbReference type="InParanoid" id="A0A2V0PG88"/>
<keyword evidence="3" id="KW-0970">Cilium biogenesis/degradation</keyword>
<dbReference type="STRING" id="307507.A0A2V0PG88"/>
<feature type="compositionally biased region" description="Low complexity" evidence="8">
    <location>
        <begin position="350"/>
        <end position="369"/>
    </location>
</feature>
<name>A0A2V0PG88_9CHLO</name>
<feature type="compositionally biased region" description="Gly residues" evidence="8">
    <location>
        <begin position="426"/>
        <end position="435"/>
    </location>
</feature>
<comment type="subcellular location">
    <subcellularLocation>
        <location evidence="1">Cell projection</location>
        <location evidence="1">Cilium</location>
    </subcellularLocation>
</comment>
<comment type="caution">
    <text evidence="9">The sequence shown here is derived from an EMBL/GenBank/DDBJ whole genome shotgun (WGS) entry which is preliminary data.</text>
</comment>
<dbReference type="OrthoDB" id="438545at2759"/>
<feature type="coiled-coil region" evidence="7">
    <location>
        <begin position="265"/>
        <end position="300"/>
    </location>
</feature>
<proteinExistence type="inferred from homology"/>
<protein>
    <recommendedName>
        <fullName evidence="11">Clusterin-associated protein 1</fullName>
    </recommendedName>
</protein>
<dbReference type="AlphaFoldDB" id="A0A2V0PG88"/>
<evidence type="ECO:0000256" key="1">
    <source>
        <dbReference type="ARBA" id="ARBA00004138"/>
    </source>
</evidence>
<keyword evidence="10" id="KW-1185">Reference proteome</keyword>
<dbReference type="PANTHER" id="PTHR21547">
    <property type="entry name" value="CLUSTERIN ASSOCIATED PROTEIN 1"/>
    <property type="match status" value="1"/>
</dbReference>